<reference evidence="1 2" key="1">
    <citation type="submission" date="2019-02" db="EMBL/GenBank/DDBJ databases">
        <authorList>
            <person name="Frampton R.A."/>
            <person name="Wojtus J.K."/>
            <person name="Fineran P.C."/>
            <person name="Hendrickson H.L."/>
        </authorList>
    </citation>
    <scope>NUCLEOTIDE SEQUENCE [LARGE SCALE GENOMIC DNA]</scope>
</reference>
<dbReference type="Proteomes" id="UP000294134">
    <property type="component" value="Segment"/>
</dbReference>
<name>A0A481W4I5_9CAUD</name>
<organism evidence="1 2">
    <name type="scientific">Pseudomonas phage Psa21</name>
    <dbReference type="NCBI Taxonomy" id="2530023"/>
    <lineage>
        <taxon>Viruses</taxon>
        <taxon>Duplodnaviria</taxon>
        <taxon>Heunggongvirae</taxon>
        <taxon>Uroviricota</taxon>
        <taxon>Caudoviricetes</taxon>
        <taxon>Chimalliviridae</taxon>
        <taxon>Tepukevirus</taxon>
        <taxon>Tepukevirus Psa21</taxon>
    </lineage>
</organism>
<protein>
    <submittedName>
        <fullName evidence="1">Uncharacterized protein</fullName>
    </submittedName>
</protein>
<dbReference type="EMBL" id="MK552327">
    <property type="protein sequence ID" value="QBJ02670.1"/>
    <property type="molecule type" value="Genomic_DNA"/>
</dbReference>
<evidence type="ECO:0000313" key="1">
    <source>
        <dbReference type="EMBL" id="QBJ02670.1"/>
    </source>
</evidence>
<proteinExistence type="predicted"/>
<keyword evidence="2" id="KW-1185">Reference proteome</keyword>
<sequence>MFVSNFGARHVPVIPEDNNVVTYESPGMFKIDLIRRARCVMGLHGVSNWETTPLNGNSIQHAERMIVGMHKGEFSIMEHIVAEYARHVASETVYWL</sequence>
<evidence type="ECO:0000313" key="2">
    <source>
        <dbReference type="Proteomes" id="UP000294134"/>
    </source>
</evidence>
<accession>A0A481W4I5</accession>
<gene>
    <name evidence="1" type="ORF">PSA21_143</name>
</gene>